<dbReference type="Proteomes" id="UP001324533">
    <property type="component" value="Chromosome"/>
</dbReference>
<dbReference type="RefSeq" id="WP_322410150.1">
    <property type="nucleotide sequence ID" value="NZ_CP139779.1"/>
</dbReference>
<evidence type="ECO:0000313" key="4">
    <source>
        <dbReference type="Proteomes" id="UP001324533"/>
    </source>
</evidence>
<keyword evidence="4" id="KW-1185">Reference proteome</keyword>
<feature type="compositionally biased region" description="Basic and acidic residues" evidence="1">
    <location>
        <begin position="162"/>
        <end position="175"/>
    </location>
</feature>
<feature type="region of interest" description="Disordered" evidence="1">
    <location>
        <begin position="158"/>
        <end position="185"/>
    </location>
</feature>
<gene>
    <name evidence="3" type="ORF">T9R20_15185</name>
</gene>
<proteinExistence type="predicted"/>
<accession>A0ABZ0VB33</accession>
<reference evidence="3 4" key="1">
    <citation type="submission" date="2023-06" db="EMBL/GenBank/DDBJ databases">
        <title>Rock-solubilizing bacteria, Microbacterium invictum, promotes re-establishment of vegetation in rocky wasteland by accelerating rock bio-weathering and reshaping soil bacterial community.</title>
        <authorList>
            <person name="Liu C."/>
        </authorList>
    </citation>
    <scope>NUCLEOTIDE SEQUENCE [LARGE SCALE GENOMIC DNA]</scope>
    <source>
        <strain evidence="3 4">X-18</strain>
    </source>
</reference>
<protein>
    <submittedName>
        <fullName evidence="3">SprT-like domain-containing protein</fullName>
    </submittedName>
</protein>
<evidence type="ECO:0000256" key="1">
    <source>
        <dbReference type="SAM" id="MobiDB-lite"/>
    </source>
</evidence>
<name>A0ABZ0VB33_9MICO</name>
<dbReference type="InterPro" id="IPR006640">
    <property type="entry name" value="SprT-like_domain"/>
</dbReference>
<sequence>MSEPERVRVWANALIDRHLDPSWTFGFDNAKRRAGLCDFRRKRISVSRYLSARYDDDTNHQTLLHEVAHALAGPAAGHGAEWKRIARGLGYVGGTTHDGETAVELAPWVGVCPAGHTAYRHRRPPRATSCVACAPRFDRRYLFTWTRREISAAARLAAMTPRSDRDPDSVSEARDAVATGDRHRR</sequence>
<evidence type="ECO:0000259" key="2">
    <source>
        <dbReference type="Pfam" id="PF10263"/>
    </source>
</evidence>
<dbReference type="Pfam" id="PF10263">
    <property type="entry name" value="SprT-like"/>
    <property type="match status" value="1"/>
</dbReference>
<organism evidence="3 4">
    <name type="scientific">Microbacterium invictum</name>
    <dbReference type="NCBI Taxonomy" id="515415"/>
    <lineage>
        <taxon>Bacteria</taxon>
        <taxon>Bacillati</taxon>
        <taxon>Actinomycetota</taxon>
        <taxon>Actinomycetes</taxon>
        <taxon>Micrococcales</taxon>
        <taxon>Microbacteriaceae</taxon>
        <taxon>Microbacterium</taxon>
    </lineage>
</organism>
<feature type="domain" description="SprT-like" evidence="2">
    <location>
        <begin position="13"/>
        <end position="92"/>
    </location>
</feature>
<dbReference type="EMBL" id="CP139779">
    <property type="protein sequence ID" value="WQB70022.1"/>
    <property type="molecule type" value="Genomic_DNA"/>
</dbReference>
<evidence type="ECO:0000313" key="3">
    <source>
        <dbReference type="EMBL" id="WQB70022.1"/>
    </source>
</evidence>